<keyword evidence="3 6" id="KW-0158">Chromosome</keyword>
<keyword evidence="5 6" id="KW-0539">Nucleus</keyword>
<evidence type="ECO:0000313" key="10">
    <source>
        <dbReference type="Proteomes" id="UP001497522"/>
    </source>
</evidence>
<dbReference type="InterPro" id="IPR036388">
    <property type="entry name" value="WH-like_DNA-bd_sf"/>
</dbReference>
<gene>
    <name evidence="9" type="ORF">CSSPJE1EN2_LOCUS20391</name>
</gene>
<proteinExistence type="inferred from homology"/>
<keyword evidence="4 6" id="KW-0238">DNA-binding</keyword>
<dbReference type="InterPro" id="IPR005818">
    <property type="entry name" value="Histone_H1/H5_H15"/>
</dbReference>
<organism evidence="9 10">
    <name type="scientific">Sphagnum jensenii</name>
    <dbReference type="NCBI Taxonomy" id="128206"/>
    <lineage>
        <taxon>Eukaryota</taxon>
        <taxon>Viridiplantae</taxon>
        <taxon>Streptophyta</taxon>
        <taxon>Embryophyta</taxon>
        <taxon>Bryophyta</taxon>
        <taxon>Sphagnophytina</taxon>
        <taxon>Sphagnopsida</taxon>
        <taxon>Sphagnales</taxon>
        <taxon>Sphagnaceae</taxon>
        <taxon>Sphagnum</taxon>
    </lineage>
</organism>
<comment type="similarity">
    <text evidence="6">Belongs to the histone H1/H5 family.</text>
</comment>
<feature type="region of interest" description="Disordered" evidence="7">
    <location>
        <begin position="54"/>
        <end position="94"/>
    </location>
</feature>
<comment type="subcellular location">
    <subcellularLocation>
        <location evidence="2">Chromosome</location>
    </subcellularLocation>
    <subcellularLocation>
        <location evidence="1 6">Nucleus</location>
    </subcellularLocation>
</comment>
<dbReference type="Proteomes" id="UP001497522">
    <property type="component" value="Chromosome 6"/>
</dbReference>
<dbReference type="PRINTS" id="PR00624">
    <property type="entry name" value="HISTONEH5"/>
</dbReference>
<sequence>MASVTDDVAVASATVAVVEEVVVPSSGTEKEEVEVEVNGNSKVVEKAAAVVKEKRVNAPREKKAKATVPKEKKQKQEKVVKEKKPKIAKAANPSAAASHPSYLLMVKEAIGSLKERTGSSQHAIAKYLEEVYKTGLPPNFKKILSVRLRNMTKQGKVYKVKNSFKLSEELKKPMMIRRKADPNKSTLSIKGDSNKEMDVLKPIKASKPKSQNRVKKTTTTTIIDGVPVPKSPKPAKAPKAPKFEKPSKLPKPGAKPRKLSVTATKKGGEKKFTPPAVAAAAVATTTKPALVSSLTSKKASGVRKTAAKKLLTPKKSTKSVKTSKSKGVIKALPGAPSNKAVAKKAKK</sequence>
<dbReference type="Gene3D" id="1.10.10.10">
    <property type="entry name" value="Winged helix-like DNA-binding domain superfamily/Winged helix DNA-binding domain"/>
    <property type="match status" value="1"/>
</dbReference>
<dbReference type="SMART" id="SM00526">
    <property type="entry name" value="H15"/>
    <property type="match status" value="1"/>
</dbReference>
<dbReference type="InterPro" id="IPR036390">
    <property type="entry name" value="WH_DNA-bd_sf"/>
</dbReference>
<dbReference type="SUPFAM" id="SSF46785">
    <property type="entry name" value="Winged helix' DNA-binding domain"/>
    <property type="match status" value="1"/>
</dbReference>
<dbReference type="PROSITE" id="PS51504">
    <property type="entry name" value="H15"/>
    <property type="match status" value="1"/>
</dbReference>
<feature type="domain" description="H15" evidence="8">
    <location>
        <begin position="98"/>
        <end position="168"/>
    </location>
</feature>
<evidence type="ECO:0000256" key="1">
    <source>
        <dbReference type="ARBA" id="ARBA00004123"/>
    </source>
</evidence>
<evidence type="ECO:0000259" key="8">
    <source>
        <dbReference type="PROSITE" id="PS51504"/>
    </source>
</evidence>
<dbReference type="CDD" id="cd00073">
    <property type="entry name" value="H15"/>
    <property type="match status" value="1"/>
</dbReference>
<evidence type="ECO:0000256" key="5">
    <source>
        <dbReference type="ARBA" id="ARBA00023242"/>
    </source>
</evidence>
<evidence type="ECO:0000313" key="9">
    <source>
        <dbReference type="EMBL" id="CAK9878605.1"/>
    </source>
</evidence>
<evidence type="ECO:0000256" key="6">
    <source>
        <dbReference type="RuleBase" id="RU003894"/>
    </source>
</evidence>
<protein>
    <recommendedName>
        <fullName evidence="8">H15 domain-containing protein</fullName>
    </recommendedName>
</protein>
<feature type="region of interest" description="Disordered" evidence="7">
    <location>
        <begin position="293"/>
        <end position="347"/>
    </location>
</feature>
<accession>A0ABP1BRD7</accession>
<dbReference type="EMBL" id="OZ023707">
    <property type="protein sequence ID" value="CAK9878605.1"/>
    <property type="molecule type" value="Genomic_DNA"/>
</dbReference>
<evidence type="ECO:0000256" key="2">
    <source>
        <dbReference type="ARBA" id="ARBA00004286"/>
    </source>
</evidence>
<dbReference type="Pfam" id="PF00538">
    <property type="entry name" value="Linker_histone"/>
    <property type="match status" value="1"/>
</dbReference>
<name>A0ABP1BRD7_9BRYO</name>
<reference evidence="9" key="1">
    <citation type="submission" date="2024-03" db="EMBL/GenBank/DDBJ databases">
        <authorList>
            <consortium name="ELIXIR-Norway"/>
            <consortium name="Elixir Norway"/>
        </authorList>
    </citation>
    <scope>NUCLEOTIDE SEQUENCE</scope>
</reference>
<feature type="compositionally biased region" description="Basic and acidic residues" evidence="7">
    <location>
        <begin position="68"/>
        <end position="82"/>
    </location>
</feature>
<dbReference type="InterPro" id="IPR005819">
    <property type="entry name" value="H1/H5"/>
</dbReference>
<keyword evidence="10" id="KW-1185">Reference proteome</keyword>
<feature type="compositionally biased region" description="Basic residues" evidence="7">
    <location>
        <begin position="305"/>
        <end position="324"/>
    </location>
</feature>
<dbReference type="PANTHER" id="PTHR11467">
    <property type="entry name" value="HISTONE H1"/>
    <property type="match status" value="1"/>
</dbReference>
<evidence type="ECO:0000256" key="4">
    <source>
        <dbReference type="ARBA" id="ARBA00023125"/>
    </source>
</evidence>
<evidence type="ECO:0000256" key="3">
    <source>
        <dbReference type="ARBA" id="ARBA00022454"/>
    </source>
</evidence>
<evidence type="ECO:0000256" key="7">
    <source>
        <dbReference type="SAM" id="MobiDB-lite"/>
    </source>
</evidence>
<dbReference type="PANTHER" id="PTHR11467:SF36">
    <property type="entry name" value="HISTONE 24-RELATED"/>
    <property type="match status" value="1"/>
</dbReference>
<feature type="region of interest" description="Disordered" evidence="7">
    <location>
        <begin position="223"/>
        <end position="271"/>
    </location>
</feature>